<name>A0A426ZQA2_ENSVE</name>
<dbReference type="Proteomes" id="UP000287651">
    <property type="component" value="Unassembled WGS sequence"/>
</dbReference>
<dbReference type="AlphaFoldDB" id="A0A426ZQA2"/>
<gene>
    <name evidence="2" type="ORF">B296_00033650</name>
</gene>
<organism evidence="2 3">
    <name type="scientific">Ensete ventricosum</name>
    <name type="common">Abyssinian banana</name>
    <name type="synonym">Musa ensete</name>
    <dbReference type="NCBI Taxonomy" id="4639"/>
    <lineage>
        <taxon>Eukaryota</taxon>
        <taxon>Viridiplantae</taxon>
        <taxon>Streptophyta</taxon>
        <taxon>Embryophyta</taxon>
        <taxon>Tracheophyta</taxon>
        <taxon>Spermatophyta</taxon>
        <taxon>Magnoliopsida</taxon>
        <taxon>Liliopsida</taxon>
        <taxon>Zingiberales</taxon>
        <taxon>Musaceae</taxon>
        <taxon>Ensete</taxon>
    </lineage>
</organism>
<evidence type="ECO:0000256" key="1">
    <source>
        <dbReference type="SAM" id="MobiDB-lite"/>
    </source>
</evidence>
<dbReference type="EMBL" id="AMZH03005534">
    <property type="protein sequence ID" value="RRT66176.1"/>
    <property type="molecule type" value="Genomic_DNA"/>
</dbReference>
<proteinExistence type="predicted"/>
<feature type="compositionally biased region" description="Basic and acidic residues" evidence="1">
    <location>
        <begin position="93"/>
        <end position="113"/>
    </location>
</feature>
<evidence type="ECO:0000313" key="2">
    <source>
        <dbReference type="EMBL" id="RRT66176.1"/>
    </source>
</evidence>
<comment type="caution">
    <text evidence="2">The sequence shown here is derived from an EMBL/GenBank/DDBJ whole genome shotgun (WGS) entry which is preliminary data.</text>
</comment>
<accession>A0A426ZQA2</accession>
<sequence>MRELPLESVRPGIVKTKTLSTRVSVSPTAGLGTYPIPRRDEEEVAVVGEAEVGDAIGGRVGELPPAGGRKSGGAHSGRKSERVRGLTSGGSKPRSDGERRKGATDNGRSDESVRSANSKPARSASFQYEEVFLSYYPNL</sequence>
<feature type="compositionally biased region" description="Polar residues" evidence="1">
    <location>
        <begin position="114"/>
        <end position="123"/>
    </location>
</feature>
<evidence type="ECO:0000313" key="3">
    <source>
        <dbReference type="Proteomes" id="UP000287651"/>
    </source>
</evidence>
<reference evidence="2 3" key="1">
    <citation type="journal article" date="2014" name="Agronomy (Basel)">
        <title>A Draft Genome Sequence for Ensete ventricosum, the Drought-Tolerant Tree Against Hunger.</title>
        <authorList>
            <person name="Harrison J."/>
            <person name="Moore K.A."/>
            <person name="Paszkiewicz K."/>
            <person name="Jones T."/>
            <person name="Grant M."/>
            <person name="Ambacheew D."/>
            <person name="Muzemil S."/>
            <person name="Studholme D.J."/>
        </authorList>
    </citation>
    <scope>NUCLEOTIDE SEQUENCE [LARGE SCALE GENOMIC DNA]</scope>
</reference>
<feature type="region of interest" description="Disordered" evidence="1">
    <location>
        <begin position="53"/>
        <end position="123"/>
    </location>
</feature>
<protein>
    <submittedName>
        <fullName evidence="2">Uncharacterized protein</fullName>
    </submittedName>
</protein>